<dbReference type="RefSeq" id="WP_386752678.1">
    <property type="nucleotide sequence ID" value="NZ_JBHSNM010000001.1"/>
</dbReference>
<dbReference type="Proteomes" id="UP001596036">
    <property type="component" value="Unassembled WGS sequence"/>
</dbReference>
<reference evidence="5" key="1">
    <citation type="journal article" date="2019" name="Int. J. Syst. Evol. Microbiol.">
        <title>The Global Catalogue of Microorganisms (GCM) 10K type strain sequencing project: providing services to taxonomists for standard genome sequencing and annotation.</title>
        <authorList>
            <consortium name="The Broad Institute Genomics Platform"/>
            <consortium name="The Broad Institute Genome Sequencing Center for Infectious Disease"/>
            <person name="Wu L."/>
            <person name="Ma J."/>
        </authorList>
    </citation>
    <scope>NUCLEOTIDE SEQUENCE [LARGE SCALE GENOMIC DNA]</scope>
    <source>
        <strain evidence="5">KACC 11407</strain>
    </source>
</reference>
<evidence type="ECO:0000256" key="1">
    <source>
        <dbReference type="ARBA" id="ARBA00007274"/>
    </source>
</evidence>
<dbReference type="PANTHER" id="PTHR42811">
    <property type="entry name" value="SERINE ACETYLTRANSFERASE"/>
    <property type="match status" value="1"/>
</dbReference>
<comment type="caution">
    <text evidence="4">The sequence shown here is derived from an EMBL/GenBank/DDBJ whole genome shotgun (WGS) entry which is preliminary data.</text>
</comment>
<evidence type="ECO:0000256" key="3">
    <source>
        <dbReference type="ARBA" id="ARBA00023315"/>
    </source>
</evidence>
<dbReference type="GO" id="GO:0009001">
    <property type="term" value="F:serine O-acetyltransferase activity"/>
    <property type="evidence" value="ECO:0007669"/>
    <property type="project" value="UniProtKB-EC"/>
</dbReference>
<proteinExistence type="inferred from homology"/>
<evidence type="ECO:0000256" key="2">
    <source>
        <dbReference type="ARBA" id="ARBA00022679"/>
    </source>
</evidence>
<evidence type="ECO:0000313" key="5">
    <source>
        <dbReference type="Proteomes" id="UP001596036"/>
    </source>
</evidence>
<dbReference type="EMBL" id="JBHSNM010000001">
    <property type="protein sequence ID" value="MFC5568924.1"/>
    <property type="molecule type" value="Genomic_DNA"/>
</dbReference>
<keyword evidence="5" id="KW-1185">Reference proteome</keyword>
<dbReference type="InterPro" id="IPR001451">
    <property type="entry name" value="Hexapep"/>
</dbReference>
<protein>
    <submittedName>
        <fullName evidence="4">Serine O-acetyltransferase</fullName>
        <ecNumber evidence="4">2.3.1.30</ecNumber>
    </submittedName>
</protein>
<keyword evidence="3 4" id="KW-0012">Acyltransferase</keyword>
<name>A0ABW0SJP6_9GAMM</name>
<dbReference type="SUPFAM" id="SSF51161">
    <property type="entry name" value="Trimeric LpxA-like enzymes"/>
    <property type="match status" value="1"/>
</dbReference>
<gene>
    <name evidence="4" type="ORF">ACFPN1_02455</name>
</gene>
<organism evidence="4 5">
    <name type="scientific">Lysobacter yangpyeongensis</name>
    <dbReference type="NCBI Taxonomy" id="346182"/>
    <lineage>
        <taxon>Bacteria</taxon>
        <taxon>Pseudomonadati</taxon>
        <taxon>Pseudomonadota</taxon>
        <taxon>Gammaproteobacteria</taxon>
        <taxon>Lysobacterales</taxon>
        <taxon>Lysobacteraceae</taxon>
        <taxon>Lysobacter</taxon>
    </lineage>
</organism>
<dbReference type="Gene3D" id="2.160.10.10">
    <property type="entry name" value="Hexapeptide repeat proteins"/>
    <property type="match status" value="1"/>
</dbReference>
<dbReference type="CDD" id="cd03354">
    <property type="entry name" value="LbH_SAT"/>
    <property type="match status" value="1"/>
</dbReference>
<comment type="similarity">
    <text evidence="1">Belongs to the transferase hexapeptide repeat family.</text>
</comment>
<evidence type="ECO:0000313" key="4">
    <source>
        <dbReference type="EMBL" id="MFC5568924.1"/>
    </source>
</evidence>
<keyword evidence="2 4" id="KW-0808">Transferase</keyword>
<sequence>MTFAEYRFLLLSDLYRITGNARRGLAGACFFRGESFRYNFWLRTCAYTRSHALLRYVAYPFARFVLGRLMYRYGISIPAGTRIGSGFYIGHFGGIVVSGKATIGRNCNISQGVTIGRTNRGNHQGYPVIGDNVYIGPGAVIVGGIRVGNNVAIGANCVVTRDVPDDAVVVGVPGKVISSEGAVGYVNRTDYEGKFG</sequence>
<dbReference type="InterPro" id="IPR011004">
    <property type="entry name" value="Trimer_LpxA-like_sf"/>
</dbReference>
<accession>A0ABW0SJP6</accession>
<dbReference type="EC" id="2.3.1.30" evidence="4"/>
<dbReference type="InterPro" id="IPR045304">
    <property type="entry name" value="LbH_SAT"/>
</dbReference>
<dbReference type="Pfam" id="PF00132">
    <property type="entry name" value="Hexapep"/>
    <property type="match status" value="1"/>
</dbReference>